<feature type="transmembrane region" description="Helical" evidence="8">
    <location>
        <begin position="38"/>
        <end position="57"/>
    </location>
</feature>
<keyword evidence="10" id="KW-1185">Reference proteome</keyword>
<reference evidence="9 10" key="1">
    <citation type="submission" date="2008-03" db="EMBL/GenBank/DDBJ databases">
        <title>Complete sequence of Leptothrix cholodnii SP-6.</title>
        <authorList>
            <consortium name="US DOE Joint Genome Institute"/>
            <person name="Copeland A."/>
            <person name="Lucas S."/>
            <person name="Lapidus A."/>
            <person name="Glavina del Rio T."/>
            <person name="Dalin E."/>
            <person name="Tice H."/>
            <person name="Bruce D."/>
            <person name="Goodwin L."/>
            <person name="Pitluck S."/>
            <person name="Chertkov O."/>
            <person name="Brettin T."/>
            <person name="Detter J.C."/>
            <person name="Han C."/>
            <person name="Kuske C.R."/>
            <person name="Schmutz J."/>
            <person name="Larimer F."/>
            <person name="Land M."/>
            <person name="Hauser L."/>
            <person name="Kyrpides N."/>
            <person name="Lykidis A."/>
            <person name="Emerson D."/>
            <person name="Richardson P."/>
        </authorList>
    </citation>
    <scope>NUCLEOTIDE SEQUENCE [LARGE SCALE GENOMIC DNA]</scope>
    <source>
        <strain evidence="10">ATCC 51168 / LMG 8142 / SP-6</strain>
    </source>
</reference>
<feature type="transmembrane region" description="Helical" evidence="8">
    <location>
        <begin position="121"/>
        <end position="144"/>
    </location>
</feature>
<sequence length="305" mass="31230">MLSHALLLLPDFLLIVVGFLVCRYTALDRSVWSGTERMVYWLLFPVLLFTSIVKSPLAPMATLSLGAGGMLVVATGFVLATLLRRLPGIDAHLQASGAQVAFRFNSYVALALAERLGGAPAVAWIALLIALCVPLCNLGAVWSLSRHGGQNTLRELLHNPLILATVAGLIANLAGLRLPPTVDITLSRIGAAALPLGLMAVGAGLQFGGLQKAPGLAAGLLAIRHAVLPAVALGLGLLLALPDGQAQVLVAFAALPTASSCYVLAARMGGDGPYVAGLVTASTLLGMLSVPLAMLAFAATRGLGG</sequence>
<keyword evidence="5 8" id="KW-0812">Transmembrane</keyword>
<evidence type="ECO:0000313" key="9">
    <source>
        <dbReference type="EMBL" id="ACB33412.1"/>
    </source>
</evidence>
<dbReference type="STRING" id="395495.Lcho_1143"/>
<dbReference type="Proteomes" id="UP000001693">
    <property type="component" value="Chromosome"/>
</dbReference>
<evidence type="ECO:0000256" key="3">
    <source>
        <dbReference type="ARBA" id="ARBA00022448"/>
    </source>
</evidence>
<evidence type="ECO:0000256" key="7">
    <source>
        <dbReference type="ARBA" id="ARBA00023136"/>
    </source>
</evidence>
<feature type="transmembrane region" description="Helical" evidence="8">
    <location>
        <begin position="248"/>
        <end position="268"/>
    </location>
</feature>
<dbReference type="PANTHER" id="PTHR36838">
    <property type="entry name" value="AUXIN EFFLUX CARRIER FAMILY PROTEIN"/>
    <property type="match status" value="1"/>
</dbReference>
<feature type="transmembrane region" description="Helical" evidence="8">
    <location>
        <begin position="63"/>
        <end position="83"/>
    </location>
</feature>
<feature type="transmembrane region" description="Helical" evidence="8">
    <location>
        <begin position="188"/>
        <end position="210"/>
    </location>
</feature>
<dbReference type="PANTHER" id="PTHR36838:SF4">
    <property type="entry name" value="AUXIN EFFLUX CARRIER FAMILY PROTEIN"/>
    <property type="match status" value="1"/>
</dbReference>
<dbReference type="InterPro" id="IPR004776">
    <property type="entry name" value="Mem_transp_PIN-like"/>
</dbReference>
<dbReference type="EMBL" id="CP001013">
    <property type="protein sequence ID" value="ACB33412.1"/>
    <property type="molecule type" value="Genomic_DNA"/>
</dbReference>
<keyword evidence="7 8" id="KW-0472">Membrane</keyword>
<keyword evidence="4" id="KW-1003">Cell membrane</keyword>
<evidence type="ECO:0000256" key="2">
    <source>
        <dbReference type="ARBA" id="ARBA00010145"/>
    </source>
</evidence>
<dbReference type="eggNOG" id="COG0679">
    <property type="taxonomic scope" value="Bacteria"/>
</dbReference>
<dbReference type="GO" id="GO:0005886">
    <property type="term" value="C:plasma membrane"/>
    <property type="evidence" value="ECO:0007669"/>
    <property type="project" value="UniProtKB-SubCell"/>
</dbReference>
<feature type="transmembrane region" description="Helical" evidence="8">
    <location>
        <begin position="6"/>
        <end position="26"/>
    </location>
</feature>
<dbReference type="HOGENOM" id="CLU_056175_3_1_4"/>
<gene>
    <name evidence="9" type="ordered locus">Lcho_1143</name>
</gene>
<evidence type="ECO:0000256" key="6">
    <source>
        <dbReference type="ARBA" id="ARBA00022989"/>
    </source>
</evidence>
<comment type="similarity">
    <text evidence="2">Belongs to the auxin efflux carrier (TC 2.A.69) family.</text>
</comment>
<accession>B1Y4H3</accession>
<feature type="transmembrane region" description="Helical" evidence="8">
    <location>
        <begin position="156"/>
        <end position="176"/>
    </location>
</feature>
<evidence type="ECO:0000256" key="5">
    <source>
        <dbReference type="ARBA" id="ARBA00022692"/>
    </source>
</evidence>
<organism evidence="9 10">
    <name type="scientific">Leptothrix cholodnii (strain ATCC 51168 / LMG 8142 / SP-6)</name>
    <name type="common">Leptothrix discophora (strain SP-6)</name>
    <dbReference type="NCBI Taxonomy" id="395495"/>
    <lineage>
        <taxon>Bacteria</taxon>
        <taxon>Pseudomonadati</taxon>
        <taxon>Pseudomonadota</taxon>
        <taxon>Betaproteobacteria</taxon>
        <taxon>Burkholderiales</taxon>
        <taxon>Sphaerotilaceae</taxon>
        <taxon>Leptothrix</taxon>
    </lineage>
</organism>
<keyword evidence="6 8" id="KW-1133">Transmembrane helix</keyword>
<dbReference type="AlphaFoldDB" id="B1Y4H3"/>
<feature type="transmembrane region" description="Helical" evidence="8">
    <location>
        <begin position="274"/>
        <end position="299"/>
    </location>
</feature>
<evidence type="ECO:0000256" key="8">
    <source>
        <dbReference type="SAM" id="Phobius"/>
    </source>
</evidence>
<keyword evidence="3" id="KW-0813">Transport</keyword>
<name>B1Y4H3_LEPCP</name>
<evidence type="ECO:0000313" key="10">
    <source>
        <dbReference type="Proteomes" id="UP000001693"/>
    </source>
</evidence>
<dbReference type="Pfam" id="PF03547">
    <property type="entry name" value="Mem_trans"/>
    <property type="match status" value="1"/>
</dbReference>
<dbReference type="KEGG" id="lch:Lcho_1143"/>
<proteinExistence type="inferred from homology"/>
<dbReference type="Gene3D" id="1.20.1530.20">
    <property type="match status" value="1"/>
</dbReference>
<protein>
    <submittedName>
        <fullName evidence="9">Auxin Efflux Carrier</fullName>
    </submittedName>
</protein>
<evidence type="ECO:0000256" key="4">
    <source>
        <dbReference type="ARBA" id="ARBA00022475"/>
    </source>
</evidence>
<comment type="subcellular location">
    <subcellularLocation>
        <location evidence="1">Cell membrane</location>
        <topology evidence="1">Multi-pass membrane protein</topology>
    </subcellularLocation>
</comment>
<evidence type="ECO:0000256" key="1">
    <source>
        <dbReference type="ARBA" id="ARBA00004651"/>
    </source>
</evidence>
<dbReference type="GO" id="GO:0055085">
    <property type="term" value="P:transmembrane transport"/>
    <property type="evidence" value="ECO:0007669"/>
    <property type="project" value="InterPro"/>
</dbReference>
<dbReference type="InterPro" id="IPR038770">
    <property type="entry name" value="Na+/solute_symporter_sf"/>
</dbReference>
<feature type="transmembrane region" description="Helical" evidence="8">
    <location>
        <begin position="216"/>
        <end position="241"/>
    </location>
</feature>